<dbReference type="KEGG" id="cpo:COPRO5265_0600"/>
<dbReference type="Pfam" id="PF00453">
    <property type="entry name" value="Ribosomal_L20"/>
    <property type="match status" value="1"/>
</dbReference>
<dbReference type="FunFam" id="1.10.1900.20:FF:000001">
    <property type="entry name" value="50S ribosomal protein L20"/>
    <property type="match status" value="1"/>
</dbReference>
<evidence type="ECO:0000256" key="1">
    <source>
        <dbReference type="ARBA" id="ARBA00007698"/>
    </source>
</evidence>
<evidence type="ECO:0000256" key="7">
    <source>
        <dbReference type="HAMAP-Rule" id="MF_00382"/>
    </source>
</evidence>
<evidence type="ECO:0000313" key="9">
    <source>
        <dbReference type="EMBL" id="ACI16930.1"/>
    </source>
</evidence>
<dbReference type="GO" id="GO:0005840">
    <property type="term" value="C:ribosome"/>
    <property type="evidence" value="ECO:0007669"/>
    <property type="project" value="UniProtKB-KW"/>
</dbReference>
<dbReference type="PRINTS" id="PR00062">
    <property type="entry name" value="RIBOSOMALL20"/>
</dbReference>
<dbReference type="Gene3D" id="6.10.160.10">
    <property type="match status" value="1"/>
</dbReference>
<evidence type="ECO:0000256" key="8">
    <source>
        <dbReference type="RuleBase" id="RU000560"/>
    </source>
</evidence>
<dbReference type="eggNOG" id="COG0292">
    <property type="taxonomic scope" value="Bacteria"/>
</dbReference>
<dbReference type="InterPro" id="IPR049946">
    <property type="entry name" value="RIBOSOMAL_L20_CS"/>
</dbReference>
<evidence type="ECO:0000256" key="6">
    <source>
        <dbReference type="ARBA" id="ARBA00035172"/>
    </source>
</evidence>
<gene>
    <name evidence="7 9" type="primary">rplT</name>
    <name evidence="9" type="ordered locus">COPRO5265_0600</name>
</gene>
<dbReference type="AlphaFoldDB" id="B5Y858"/>
<dbReference type="EMBL" id="CP001145">
    <property type="protein sequence ID" value="ACI16930.1"/>
    <property type="molecule type" value="Genomic_DNA"/>
</dbReference>
<evidence type="ECO:0000256" key="3">
    <source>
        <dbReference type="ARBA" id="ARBA00022884"/>
    </source>
</evidence>
<dbReference type="CDD" id="cd07026">
    <property type="entry name" value="Ribosomal_L20"/>
    <property type="match status" value="1"/>
</dbReference>
<dbReference type="STRING" id="309798.COPRO5265_0600"/>
<dbReference type="RefSeq" id="WP_012543582.1">
    <property type="nucleotide sequence ID" value="NC_011295.1"/>
</dbReference>
<organism evidence="9 10">
    <name type="scientific">Coprothermobacter proteolyticus (strain ATCC 35245 / DSM 5265 / OCM 4 / BT)</name>
    <dbReference type="NCBI Taxonomy" id="309798"/>
    <lineage>
        <taxon>Bacteria</taxon>
        <taxon>Pseudomonadati</taxon>
        <taxon>Coprothermobacterota</taxon>
        <taxon>Coprothermobacteria</taxon>
        <taxon>Coprothermobacterales</taxon>
        <taxon>Coprothermobacteraceae</taxon>
        <taxon>Coprothermobacter</taxon>
    </lineage>
</organism>
<keyword evidence="2 7" id="KW-0699">rRNA-binding</keyword>
<dbReference type="SUPFAM" id="SSF74731">
    <property type="entry name" value="Ribosomal protein L20"/>
    <property type="match status" value="1"/>
</dbReference>
<comment type="function">
    <text evidence="7 8">Binds directly to 23S ribosomal RNA and is necessary for the in vitro assembly process of the 50S ribosomal subunit. It is not involved in the protein synthesizing functions of that subunit.</text>
</comment>
<dbReference type="HAMAP" id="MF_00382">
    <property type="entry name" value="Ribosomal_bL20"/>
    <property type="match status" value="1"/>
</dbReference>
<dbReference type="HOGENOM" id="CLU_123265_0_1_9"/>
<evidence type="ECO:0000256" key="5">
    <source>
        <dbReference type="ARBA" id="ARBA00023274"/>
    </source>
</evidence>
<dbReference type="InterPro" id="IPR005813">
    <property type="entry name" value="Ribosomal_bL20"/>
</dbReference>
<accession>B5Y858</accession>
<dbReference type="NCBIfam" id="TIGR01032">
    <property type="entry name" value="rplT_bact"/>
    <property type="match status" value="1"/>
</dbReference>
<evidence type="ECO:0000313" key="10">
    <source>
        <dbReference type="Proteomes" id="UP000001732"/>
    </source>
</evidence>
<name>B5Y858_COPPD</name>
<dbReference type="Gene3D" id="1.10.1900.20">
    <property type="entry name" value="Ribosomal protein L20"/>
    <property type="match status" value="1"/>
</dbReference>
<reference evidence="10" key="1">
    <citation type="submission" date="2008-08" db="EMBL/GenBank/DDBJ databases">
        <title>The complete genome sequence of Coprothermobacter proteolyticus strain ATCC 5245 / DSM 5265 / BT.</title>
        <authorList>
            <person name="Dodson R.J."/>
            <person name="Durkin A.S."/>
            <person name="Wu M."/>
            <person name="Eisen J."/>
            <person name="Sutton G."/>
        </authorList>
    </citation>
    <scope>NUCLEOTIDE SEQUENCE [LARGE SCALE GENOMIC DNA]</scope>
    <source>
        <strain evidence="10">ATCC 35245 / DSM 5265 / OCM 4 / BT</strain>
    </source>
</reference>
<comment type="similarity">
    <text evidence="1 7 8">Belongs to the bacterial ribosomal protein bL20 family.</text>
</comment>
<keyword evidence="3 7" id="KW-0694">RNA-binding</keyword>
<dbReference type="OrthoDB" id="9808966at2"/>
<keyword evidence="10" id="KW-1185">Reference proteome</keyword>
<protein>
    <recommendedName>
        <fullName evidence="6 7">Large ribosomal subunit protein bL20</fullName>
    </recommendedName>
</protein>
<evidence type="ECO:0000256" key="2">
    <source>
        <dbReference type="ARBA" id="ARBA00022730"/>
    </source>
</evidence>
<proteinExistence type="inferred from homology"/>
<dbReference type="GO" id="GO:0000027">
    <property type="term" value="P:ribosomal large subunit assembly"/>
    <property type="evidence" value="ECO:0007669"/>
    <property type="project" value="UniProtKB-UniRule"/>
</dbReference>
<dbReference type="PROSITE" id="PS00937">
    <property type="entry name" value="RIBOSOMAL_L20"/>
    <property type="match status" value="1"/>
</dbReference>
<dbReference type="Proteomes" id="UP000001732">
    <property type="component" value="Chromosome"/>
</dbReference>
<dbReference type="GO" id="GO:0006412">
    <property type="term" value="P:translation"/>
    <property type="evidence" value="ECO:0007669"/>
    <property type="project" value="InterPro"/>
</dbReference>
<dbReference type="PANTHER" id="PTHR10986">
    <property type="entry name" value="39S RIBOSOMAL PROTEIN L20"/>
    <property type="match status" value="1"/>
</dbReference>
<reference evidence="9 10" key="2">
    <citation type="journal article" date="2014" name="Genome Announc.">
        <title>Complete Genome Sequence of Coprothermobacter proteolyticus DSM 5265.</title>
        <authorList>
            <person name="Alexiev A."/>
            <person name="Coil D.A."/>
            <person name="Badger J.H."/>
            <person name="Enticknap J."/>
            <person name="Ward N."/>
            <person name="Robb F.T."/>
            <person name="Eisen J.A."/>
        </authorList>
    </citation>
    <scope>NUCLEOTIDE SEQUENCE [LARGE SCALE GENOMIC DNA]</scope>
    <source>
        <strain evidence="10">ATCC 35245 / DSM 5265 / OCM 4 / BT</strain>
    </source>
</reference>
<dbReference type="GO" id="GO:0019843">
    <property type="term" value="F:rRNA binding"/>
    <property type="evidence" value="ECO:0007669"/>
    <property type="project" value="UniProtKB-UniRule"/>
</dbReference>
<sequence>MRVKTSVAKRARHKKVLKEAKGYFGASHRVYRKAHEAVLKAGEDAFAGRKQRKRDMRSLWITRINAAARNHGMNYSNFMHGLKVAGIQIDRKMLAELAVTDPEGFSALVEKAKEAVG</sequence>
<evidence type="ECO:0000256" key="4">
    <source>
        <dbReference type="ARBA" id="ARBA00022980"/>
    </source>
</evidence>
<keyword evidence="4 7" id="KW-0689">Ribosomal protein</keyword>
<dbReference type="GO" id="GO:1990904">
    <property type="term" value="C:ribonucleoprotein complex"/>
    <property type="evidence" value="ECO:0007669"/>
    <property type="project" value="UniProtKB-KW"/>
</dbReference>
<keyword evidence="5 7" id="KW-0687">Ribonucleoprotein</keyword>
<dbReference type="GO" id="GO:0003735">
    <property type="term" value="F:structural constituent of ribosome"/>
    <property type="evidence" value="ECO:0007669"/>
    <property type="project" value="InterPro"/>
</dbReference>
<dbReference type="InterPro" id="IPR035566">
    <property type="entry name" value="Ribosomal_protein_bL20_C"/>
</dbReference>